<dbReference type="InterPro" id="IPR022136">
    <property type="entry name" value="DUF3668"/>
</dbReference>
<name>A0A8T1MY92_CLOSI</name>
<feature type="coiled-coil region" evidence="1">
    <location>
        <begin position="758"/>
        <end position="912"/>
    </location>
</feature>
<feature type="region of interest" description="Disordered" evidence="2">
    <location>
        <begin position="941"/>
        <end position="989"/>
    </location>
</feature>
<gene>
    <name evidence="4" type="ORF">CSKR_108585</name>
</gene>
<dbReference type="InterPro" id="IPR035892">
    <property type="entry name" value="C2_domain_sf"/>
</dbReference>
<evidence type="ECO:0000313" key="5">
    <source>
        <dbReference type="Proteomes" id="UP000286415"/>
    </source>
</evidence>
<evidence type="ECO:0000256" key="2">
    <source>
        <dbReference type="SAM" id="MobiDB-lite"/>
    </source>
</evidence>
<evidence type="ECO:0000259" key="3">
    <source>
        <dbReference type="Pfam" id="PF12416"/>
    </source>
</evidence>
<protein>
    <submittedName>
        <fullName evidence="4">Centrosomal protein of 120 kDa</fullName>
    </submittedName>
</protein>
<reference evidence="4 5" key="2">
    <citation type="journal article" date="2021" name="Genomics">
        <title>High-quality reference genome for Clonorchis sinensis.</title>
        <authorList>
            <person name="Young N.D."/>
            <person name="Stroehlein A.J."/>
            <person name="Kinkar L."/>
            <person name="Wang T."/>
            <person name="Sohn W.M."/>
            <person name="Chang B.C.H."/>
            <person name="Kaur P."/>
            <person name="Weisz D."/>
            <person name="Dudchenko O."/>
            <person name="Aiden E.L."/>
            <person name="Korhonen P.K."/>
            <person name="Gasser R.B."/>
        </authorList>
    </citation>
    <scope>NUCLEOTIDE SEQUENCE [LARGE SCALE GENOMIC DNA]</scope>
    <source>
        <strain evidence="4">Cs-k2</strain>
    </source>
</reference>
<reference evidence="4 5" key="1">
    <citation type="journal article" date="2018" name="Biotechnol. Adv.">
        <title>Improved genomic resources and new bioinformatic workflow for the carcinogenic parasite Clonorchis sinensis: Biotechnological implications.</title>
        <authorList>
            <person name="Wang D."/>
            <person name="Korhonen P.K."/>
            <person name="Gasser R.B."/>
            <person name="Young N.D."/>
        </authorList>
    </citation>
    <scope>NUCLEOTIDE SEQUENCE [LARGE SCALE GENOMIC DNA]</scope>
    <source>
        <strain evidence="4">Cs-k2</strain>
    </source>
</reference>
<dbReference type="GO" id="GO:0005813">
    <property type="term" value="C:centrosome"/>
    <property type="evidence" value="ECO:0007669"/>
    <property type="project" value="TreeGrafter"/>
</dbReference>
<dbReference type="AlphaFoldDB" id="A0A8T1MY92"/>
<feature type="compositionally biased region" description="Polar residues" evidence="2">
    <location>
        <begin position="948"/>
        <end position="964"/>
    </location>
</feature>
<dbReference type="Gene3D" id="2.60.40.150">
    <property type="entry name" value="C2 domain"/>
    <property type="match status" value="1"/>
</dbReference>
<feature type="domain" description="DUF3668" evidence="3">
    <location>
        <begin position="183"/>
        <end position="353"/>
    </location>
</feature>
<dbReference type="GO" id="GO:1903724">
    <property type="term" value="P:positive regulation of centriole elongation"/>
    <property type="evidence" value="ECO:0007669"/>
    <property type="project" value="TreeGrafter"/>
</dbReference>
<evidence type="ECO:0000256" key="1">
    <source>
        <dbReference type="SAM" id="Coils"/>
    </source>
</evidence>
<feature type="compositionally biased region" description="Basic and acidic residues" evidence="2">
    <location>
        <begin position="970"/>
        <end position="980"/>
    </location>
</feature>
<dbReference type="PANTHER" id="PTHR21574:SF0">
    <property type="entry name" value="CENTROSOMAL PROTEIN OF 120 KDA"/>
    <property type="match status" value="1"/>
</dbReference>
<keyword evidence="1" id="KW-0175">Coiled coil</keyword>
<dbReference type="Pfam" id="PF12416">
    <property type="entry name" value="DUF3668"/>
    <property type="match status" value="1"/>
</dbReference>
<dbReference type="PANTHER" id="PTHR21574">
    <property type="entry name" value="CENTROSOMAL PROTEIN OF 120 KDA"/>
    <property type="match status" value="1"/>
</dbReference>
<comment type="caution">
    <text evidence="4">The sequence shown here is derived from an EMBL/GenBank/DDBJ whole genome shotgun (WGS) entry which is preliminary data.</text>
</comment>
<sequence length="1008" mass="114388">VASTFGTMLPQPRWLVVAALISGRNFPERPDYHLVCEARFNNEVLSTDPMPHTVQPLFEQELAWELDRSRLKQHRLHRTVLKIQLYAVHTSTPVKEAVGMFMLDLRSCSFNREYKWFRLLHCKYKGPPEVFCGIYLDTNEGDVDRNQVVKSGFGASLSAADLTPRVLSVREDFEQTANSDPTSQRVWHVIGPKALSKKPFLLTLKFGEVSNNLASLIPITKDLSTESHSGFFFSCDILGTSVATSCFDSPVQTNLSSEEHQFFIRSTVGVLRAYFQQISPIPVKLYYGTRCLARALVVSDRFLASADSTLQSAVILDGHFQLLPNEPSGKNVSSMIPTDEDDKPCISFSLQLRELQDRTPTQIQTSCQPQPVCISDSVKPDERADHVPGILRQRNWSPPQSKSDEVIHGIATHVSPLEAQHKELTKSDRGDNSGVNQCEVGRVSLSPRESIRRFCYTIELRSLKYFQSSDAELKVYARYVYPPFESGAPVMTMPPVALPRNEEVTLPNGFCAFEFASSLPELRERITATPLVVEVFVRSEEPQGSDSLLGRSMIQLGAIFNCPIHKASNSKSTTQRYAGVAELVSIRSVSENDLSGSGVQSDRIVGQLVYSLLLEDHGPHLMMKDTETEHKQVVISESEMGENKLHKLEDVRSTAEYRTAFELELWRANEEAKFTARLKQREQLLMATLAEEWHKRDNEREAICRKKLSEYQTLEDKLRSTLAELATRECQLAAGETELARIRQETSQQAELKRKETVQQARAEIRELEIQLKMEKTESQRWREQAEELRARCTDLENELNSVRNRLVQAQSHKSDESIDRNRSEQQQASYQLELAKLATELAKSRETIVDARRQLEDAQRGRDRYKHLWTRALHEVARVKQEADFNARQSLARREAELEQLRMRYLNMEEKEIMAKAAGMPESQPAASQTHECVQLYGSTRDRTDSRQNAPGSSGIEQKQTAAGTADSELERLMEERDSLLGTGVYEPDDPIIINLEKRIQDLLSQQ</sequence>
<feature type="non-terminal residue" evidence="4">
    <location>
        <position position="1"/>
    </location>
</feature>
<proteinExistence type="predicted"/>
<keyword evidence="5" id="KW-1185">Reference proteome</keyword>
<dbReference type="OrthoDB" id="332250at2759"/>
<evidence type="ECO:0000313" key="4">
    <source>
        <dbReference type="EMBL" id="KAG5453888.1"/>
    </source>
</evidence>
<accession>A0A8T1MY92</accession>
<dbReference type="EMBL" id="NIRI02000010">
    <property type="protein sequence ID" value="KAG5453888.1"/>
    <property type="molecule type" value="Genomic_DNA"/>
</dbReference>
<dbReference type="SUPFAM" id="SSF49562">
    <property type="entry name" value="C2 domain (Calcium/lipid-binding domain, CaLB)"/>
    <property type="match status" value="1"/>
</dbReference>
<dbReference type="Proteomes" id="UP000286415">
    <property type="component" value="Unassembled WGS sequence"/>
</dbReference>
<dbReference type="InterPro" id="IPR039893">
    <property type="entry name" value="CEP120-like"/>
</dbReference>
<organism evidence="4 5">
    <name type="scientific">Clonorchis sinensis</name>
    <name type="common">Chinese liver fluke</name>
    <dbReference type="NCBI Taxonomy" id="79923"/>
    <lineage>
        <taxon>Eukaryota</taxon>
        <taxon>Metazoa</taxon>
        <taxon>Spiralia</taxon>
        <taxon>Lophotrochozoa</taxon>
        <taxon>Platyhelminthes</taxon>
        <taxon>Trematoda</taxon>
        <taxon>Digenea</taxon>
        <taxon>Opisthorchiida</taxon>
        <taxon>Opisthorchiata</taxon>
        <taxon>Opisthorchiidae</taxon>
        <taxon>Clonorchis</taxon>
    </lineage>
</organism>